<sequence length="475" mass="50193">MLHAARQPSALQRRPQQRSDQPRAAARAPLPCPRRTLQRHRGAAAPPAALPPHAMLPAAAALGATAAAVWQASRLARVPELAYDPGSSFAASVLSRCPTLTQYEYRPVPFLTNAHVETIAIAKLRSNPRLSFRREILLTKDGGAVAIDWEHADLAEHDLPEDAPVIILLPGLTGGSSDTYVQHAVQQARAVGVRAAVFNSRGTAQSPVLTPQFYSASFTGDTREVIDHVRASFPRARALFAAGWSLGANILVNYLGEEGAATPVQAAVSMCNPFDLSVSNAHLQRGFNKIYDWNLAASLRRIFLGHVELWRNAAPPLRPDLVPAARTIRDFDDAITIHSFGWPSVDAYYEGSSSARRIPDVAIPLLCIQAANDPIAPAAAIPYAAIRANPNVTLAVTPCGGHLGWAAGPGAPWGHPWTDGAVTEWLASVQIELLERRKGAPAAGGSDGARSVAAAAASTTSASTSTGVSAAAGGW</sequence>
<evidence type="ECO:0000259" key="3">
    <source>
        <dbReference type="Pfam" id="PF00561"/>
    </source>
</evidence>
<dbReference type="GO" id="GO:0034338">
    <property type="term" value="F:short-chain carboxylesterase activity"/>
    <property type="evidence" value="ECO:0007669"/>
    <property type="project" value="TreeGrafter"/>
</dbReference>
<dbReference type="Gene3D" id="3.40.50.1820">
    <property type="entry name" value="alpha/beta hydrolase"/>
    <property type="match status" value="1"/>
</dbReference>
<keyword evidence="5" id="KW-1185">Reference proteome</keyword>
<comment type="caution">
    <text evidence="4">The sequence shown here is derived from an EMBL/GenBank/DDBJ whole genome shotgun (WGS) entry which is preliminary data.</text>
</comment>
<feature type="compositionally biased region" description="Low complexity" evidence="2">
    <location>
        <begin position="12"/>
        <end position="35"/>
    </location>
</feature>
<accession>A0A2V0P8X6</accession>
<dbReference type="Pfam" id="PF00561">
    <property type="entry name" value="Abhydrolase_1"/>
    <property type="match status" value="1"/>
</dbReference>
<reference evidence="4 5" key="1">
    <citation type="journal article" date="2018" name="Sci. Rep.">
        <title>Raphidocelis subcapitata (=Pseudokirchneriella subcapitata) provides an insight into genome evolution and environmental adaptations in the Sphaeropleales.</title>
        <authorList>
            <person name="Suzuki S."/>
            <person name="Yamaguchi H."/>
            <person name="Nakajima N."/>
            <person name="Kawachi M."/>
        </authorList>
    </citation>
    <scope>NUCLEOTIDE SEQUENCE [LARGE SCALE GENOMIC DNA]</scope>
    <source>
        <strain evidence="4 5">NIES-35</strain>
    </source>
</reference>
<name>A0A2V0P8X6_9CHLO</name>
<dbReference type="InParanoid" id="A0A2V0P8X6"/>
<dbReference type="Proteomes" id="UP000247498">
    <property type="component" value="Unassembled WGS sequence"/>
</dbReference>
<evidence type="ECO:0000313" key="5">
    <source>
        <dbReference type="Proteomes" id="UP000247498"/>
    </source>
</evidence>
<gene>
    <name evidence="4" type="ORF">Rsub_08834</name>
</gene>
<dbReference type="AlphaFoldDB" id="A0A2V0P8X6"/>
<dbReference type="InterPro" id="IPR050960">
    <property type="entry name" value="AB_hydrolase_4_sf"/>
</dbReference>
<evidence type="ECO:0000256" key="1">
    <source>
        <dbReference type="ARBA" id="ARBA00010884"/>
    </source>
</evidence>
<evidence type="ECO:0000313" key="4">
    <source>
        <dbReference type="EMBL" id="GBF96019.1"/>
    </source>
</evidence>
<evidence type="ECO:0000256" key="2">
    <source>
        <dbReference type="SAM" id="MobiDB-lite"/>
    </source>
</evidence>
<feature type="region of interest" description="Disordered" evidence="2">
    <location>
        <begin position="1"/>
        <end position="49"/>
    </location>
</feature>
<protein>
    <recommendedName>
        <fullName evidence="3">AB hydrolase-1 domain-containing protein</fullName>
    </recommendedName>
</protein>
<dbReference type="InterPro" id="IPR000073">
    <property type="entry name" value="AB_hydrolase_1"/>
</dbReference>
<feature type="domain" description="AB hydrolase-1" evidence="3">
    <location>
        <begin position="164"/>
        <end position="403"/>
    </location>
</feature>
<dbReference type="STRING" id="307507.A0A2V0P8X6"/>
<dbReference type="FunCoup" id="A0A2V0P8X6">
    <property type="interactions" value="694"/>
</dbReference>
<dbReference type="PANTHER" id="PTHR10794:SF84">
    <property type="entry name" value="ESTERASE_LIPASE_THIOESTERASE FAMILY PROTEIN"/>
    <property type="match status" value="1"/>
</dbReference>
<dbReference type="PANTHER" id="PTHR10794">
    <property type="entry name" value="ABHYDROLASE DOMAIN-CONTAINING PROTEIN"/>
    <property type="match status" value="1"/>
</dbReference>
<dbReference type="OrthoDB" id="247542at2759"/>
<dbReference type="GO" id="GO:0047372">
    <property type="term" value="F:monoacylglycerol lipase activity"/>
    <property type="evidence" value="ECO:0007669"/>
    <property type="project" value="TreeGrafter"/>
</dbReference>
<dbReference type="SUPFAM" id="SSF53474">
    <property type="entry name" value="alpha/beta-Hydrolases"/>
    <property type="match status" value="1"/>
</dbReference>
<organism evidence="4 5">
    <name type="scientific">Raphidocelis subcapitata</name>
    <dbReference type="NCBI Taxonomy" id="307507"/>
    <lineage>
        <taxon>Eukaryota</taxon>
        <taxon>Viridiplantae</taxon>
        <taxon>Chlorophyta</taxon>
        <taxon>core chlorophytes</taxon>
        <taxon>Chlorophyceae</taxon>
        <taxon>CS clade</taxon>
        <taxon>Sphaeropleales</taxon>
        <taxon>Selenastraceae</taxon>
        <taxon>Raphidocelis</taxon>
    </lineage>
</organism>
<comment type="similarity">
    <text evidence="1">Belongs to the AB hydrolase superfamily. AB hydrolase 4 family.</text>
</comment>
<dbReference type="InterPro" id="IPR029058">
    <property type="entry name" value="AB_hydrolase_fold"/>
</dbReference>
<proteinExistence type="inferred from homology"/>
<dbReference type="EMBL" id="BDRX01000073">
    <property type="protein sequence ID" value="GBF96019.1"/>
    <property type="molecule type" value="Genomic_DNA"/>
</dbReference>